<reference evidence="2" key="1">
    <citation type="submission" date="2021-03" db="EMBL/GenBank/DDBJ databases">
        <title>Draft genome sequence of rust myrtle Austropuccinia psidii MF-1, a brazilian biotype.</title>
        <authorList>
            <person name="Quecine M.C."/>
            <person name="Pachon D.M.R."/>
            <person name="Bonatelli M.L."/>
            <person name="Correr F.H."/>
            <person name="Franceschini L.M."/>
            <person name="Leite T.F."/>
            <person name="Margarido G.R.A."/>
            <person name="Almeida C.A."/>
            <person name="Ferrarezi J.A."/>
            <person name="Labate C.A."/>
        </authorList>
    </citation>
    <scope>NUCLEOTIDE SEQUENCE</scope>
    <source>
        <strain evidence="2">MF-1</strain>
    </source>
</reference>
<dbReference type="EMBL" id="AVOT02056039">
    <property type="protein sequence ID" value="MBW0550467.1"/>
    <property type="molecule type" value="Genomic_DNA"/>
</dbReference>
<keyword evidence="3" id="KW-1185">Reference proteome</keyword>
<evidence type="ECO:0000313" key="3">
    <source>
        <dbReference type="Proteomes" id="UP000765509"/>
    </source>
</evidence>
<evidence type="ECO:0000313" key="2">
    <source>
        <dbReference type="EMBL" id="MBW0550467.1"/>
    </source>
</evidence>
<feature type="compositionally biased region" description="Basic and acidic residues" evidence="1">
    <location>
        <begin position="59"/>
        <end position="76"/>
    </location>
</feature>
<feature type="region of interest" description="Disordered" evidence="1">
    <location>
        <begin position="53"/>
        <end position="107"/>
    </location>
</feature>
<organism evidence="2 3">
    <name type="scientific">Austropuccinia psidii MF-1</name>
    <dbReference type="NCBI Taxonomy" id="1389203"/>
    <lineage>
        <taxon>Eukaryota</taxon>
        <taxon>Fungi</taxon>
        <taxon>Dikarya</taxon>
        <taxon>Basidiomycota</taxon>
        <taxon>Pucciniomycotina</taxon>
        <taxon>Pucciniomycetes</taxon>
        <taxon>Pucciniales</taxon>
        <taxon>Sphaerophragmiaceae</taxon>
        <taxon>Austropuccinia</taxon>
    </lineage>
</organism>
<name>A0A9Q3IUV9_9BASI</name>
<proteinExistence type="predicted"/>
<dbReference type="AlphaFoldDB" id="A0A9Q3IUV9"/>
<sequence length="203" mass="23249">MTFVQEQTPRPSNEEIFIPFTPDLLNELQLNLSHKDQIISQLAEKVQQMEVKLLSNSKPTKETSNESKKAPRKSSDKSNSNCRTSAKKSKRNSQNKSTNRKQLDTMHCESRARKNPLQMLQVDHPTGFEHTKKSFYMHIKLLWDLMIKGSVPVAPDPNHLQQFYQCFSKSSQIESAIDSDGPTLIPIHAIKTLRESQEQCTNI</sequence>
<gene>
    <name evidence="2" type="ORF">O181_090182</name>
</gene>
<comment type="caution">
    <text evidence="2">The sequence shown here is derived from an EMBL/GenBank/DDBJ whole genome shotgun (WGS) entry which is preliminary data.</text>
</comment>
<dbReference type="Proteomes" id="UP000765509">
    <property type="component" value="Unassembled WGS sequence"/>
</dbReference>
<dbReference type="OrthoDB" id="3056461at2759"/>
<evidence type="ECO:0000256" key="1">
    <source>
        <dbReference type="SAM" id="MobiDB-lite"/>
    </source>
</evidence>
<accession>A0A9Q3IUV9</accession>
<protein>
    <submittedName>
        <fullName evidence="2">Uncharacterized protein</fullName>
    </submittedName>
</protein>